<dbReference type="RefSeq" id="WP_037241956.1">
    <property type="nucleotide sequence ID" value="NZ_JAEMUK010000002.1"/>
</dbReference>
<feature type="active site" description="Proton acceptor" evidence="8">
    <location>
        <position position="65"/>
    </location>
</feature>
<proteinExistence type="inferred from homology"/>
<evidence type="ECO:0000259" key="9">
    <source>
        <dbReference type="Pfam" id="PF01488"/>
    </source>
</evidence>
<accession>A0A8I1GBR7</accession>
<dbReference type="EC" id="1.1.1.25" evidence="2 8"/>
<feature type="domain" description="Quinate/shikimate 5-dehydrogenase/glutamyl-tRNA reductase" evidence="9">
    <location>
        <begin position="121"/>
        <end position="185"/>
    </location>
</feature>
<reference evidence="12 13" key="1">
    <citation type="submission" date="2020-12" db="EMBL/GenBank/DDBJ databases">
        <title>Revised draft genomes of Rhodomicrobium vannielii ATCC 17100 and Rhodomicrobium udaipurense JA643.</title>
        <authorList>
            <person name="Conners E.M."/>
            <person name="Davenport E.J."/>
            <person name="Bose A."/>
        </authorList>
    </citation>
    <scope>NUCLEOTIDE SEQUENCE [LARGE SCALE GENOMIC DNA]</scope>
    <source>
        <strain evidence="12 13">JA643</strain>
    </source>
</reference>
<dbReference type="Proteomes" id="UP000623250">
    <property type="component" value="Unassembled WGS sequence"/>
</dbReference>
<dbReference type="Pfam" id="PF08501">
    <property type="entry name" value="Shikimate_dh_N"/>
    <property type="match status" value="1"/>
</dbReference>
<dbReference type="GO" id="GO:0019632">
    <property type="term" value="P:shikimate metabolic process"/>
    <property type="evidence" value="ECO:0007669"/>
    <property type="project" value="InterPro"/>
</dbReference>
<dbReference type="PANTHER" id="PTHR21089:SF1">
    <property type="entry name" value="BIFUNCTIONAL 3-DEHYDROQUINATE DEHYDRATASE_SHIKIMATE DEHYDROGENASE, CHLOROPLASTIC"/>
    <property type="match status" value="1"/>
</dbReference>
<comment type="catalytic activity">
    <reaction evidence="7 8">
        <text>shikimate + NADP(+) = 3-dehydroshikimate + NADPH + H(+)</text>
        <dbReference type="Rhea" id="RHEA:17737"/>
        <dbReference type="ChEBI" id="CHEBI:15378"/>
        <dbReference type="ChEBI" id="CHEBI:16630"/>
        <dbReference type="ChEBI" id="CHEBI:36208"/>
        <dbReference type="ChEBI" id="CHEBI:57783"/>
        <dbReference type="ChEBI" id="CHEBI:58349"/>
        <dbReference type="EC" id="1.1.1.25"/>
    </reaction>
</comment>
<evidence type="ECO:0000259" key="11">
    <source>
        <dbReference type="Pfam" id="PF18317"/>
    </source>
</evidence>
<keyword evidence="4 8" id="KW-0521">NADP</keyword>
<dbReference type="Gene3D" id="3.40.50.10860">
    <property type="entry name" value="Leucine Dehydrogenase, chain A, domain 1"/>
    <property type="match status" value="1"/>
</dbReference>
<dbReference type="InterPro" id="IPR006151">
    <property type="entry name" value="Shikm_DH/Glu-tRNA_Rdtase"/>
</dbReference>
<dbReference type="GO" id="GO:0050661">
    <property type="term" value="F:NADP binding"/>
    <property type="evidence" value="ECO:0007669"/>
    <property type="project" value="InterPro"/>
</dbReference>
<dbReference type="HAMAP" id="MF_00222">
    <property type="entry name" value="Shikimate_DH_AroE"/>
    <property type="match status" value="1"/>
</dbReference>
<feature type="binding site" evidence="8">
    <location>
        <position position="237"/>
    </location>
    <ligand>
        <name>NADP(+)</name>
        <dbReference type="ChEBI" id="CHEBI:58349"/>
    </ligand>
</feature>
<comment type="caution">
    <text evidence="8">Lacks conserved residue(s) required for the propagation of feature annotation.</text>
</comment>
<dbReference type="GO" id="GO:0009423">
    <property type="term" value="P:chorismate biosynthetic process"/>
    <property type="evidence" value="ECO:0007669"/>
    <property type="project" value="UniProtKB-UniRule"/>
</dbReference>
<feature type="binding site" evidence="8">
    <location>
        <position position="244"/>
    </location>
    <ligand>
        <name>shikimate</name>
        <dbReference type="ChEBI" id="CHEBI:36208"/>
    </ligand>
</feature>
<dbReference type="CDD" id="cd01065">
    <property type="entry name" value="NAD_bind_Shikimate_DH"/>
    <property type="match status" value="1"/>
</dbReference>
<feature type="binding site" evidence="8">
    <location>
        <position position="214"/>
    </location>
    <ligand>
        <name>NADP(+)</name>
        <dbReference type="ChEBI" id="CHEBI:58349"/>
    </ligand>
</feature>
<evidence type="ECO:0000313" key="12">
    <source>
        <dbReference type="EMBL" id="MBJ7542059.1"/>
    </source>
</evidence>
<evidence type="ECO:0000259" key="10">
    <source>
        <dbReference type="Pfam" id="PF08501"/>
    </source>
</evidence>
<dbReference type="UniPathway" id="UPA00053">
    <property type="reaction ID" value="UER00087"/>
</dbReference>
<dbReference type="Pfam" id="PF01488">
    <property type="entry name" value="Shikimate_DH"/>
    <property type="match status" value="1"/>
</dbReference>
<feature type="binding site" evidence="8">
    <location>
        <position position="216"/>
    </location>
    <ligand>
        <name>shikimate</name>
        <dbReference type="ChEBI" id="CHEBI:36208"/>
    </ligand>
</feature>
<dbReference type="InterPro" id="IPR013708">
    <property type="entry name" value="Shikimate_DH-bd_N"/>
</dbReference>
<evidence type="ECO:0000256" key="2">
    <source>
        <dbReference type="ARBA" id="ARBA00012962"/>
    </source>
</evidence>
<comment type="similarity">
    <text evidence="8">Belongs to the shikimate dehydrogenase family.</text>
</comment>
<dbReference type="InterPro" id="IPR041121">
    <property type="entry name" value="SDH_C"/>
</dbReference>
<sequence length="278" mass="29135">MKRACVIGWPISHSLSPVIHGFWLREHGIAGEYGKAAVEPKDFADFVRGFAAAGLSGGNVTVPHKLEAFRLAEMRDAAAEAIGAVNTLWLDGGKLHGANTDAFGFLANLDERAPDWDKSGAAVVIGAGGAARAIVWALIERGFADIRIVNRTKATADALAAEFPPATSFALSDLPAALDGARFIVNTSTLGMKGQPPLDIDLSPVAAAATVSDIVYTPLETPLLAQARARGLRAVDGLGMLLHQAAPGFERWFGVRPRVTPELRAAALEAIAAREASA</sequence>
<feature type="binding site" evidence="8">
    <location>
        <begin position="14"/>
        <end position="16"/>
    </location>
    <ligand>
        <name>shikimate</name>
        <dbReference type="ChEBI" id="CHEBI:36208"/>
    </ligand>
</feature>
<dbReference type="InterPro" id="IPR011342">
    <property type="entry name" value="Shikimate_DH"/>
</dbReference>
<dbReference type="PANTHER" id="PTHR21089">
    <property type="entry name" value="SHIKIMATE DEHYDROGENASE"/>
    <property type="match status" value="1"/>
</dbReference>
<comment type="caution">
    <text evidence="12">The sequence shown here is derived from an EMBL/GenBank/DDBJ whole genome shotgun (WGS) entry which is preliminary data.</text>
</comment>
<keyword evidence="6 8" id="KW-0057">Aromatic amino acid biosynthesis</keyword>
<dbReference type="InterPro" id="IPR036291">
    <property type="entry name" value="NAD(P)-bd_dom_sf"/>
</dbReference>
<dbReference type="NCBIfam" id="NF001312">
    <property type="entry name" value="PRK00258.1-4"/>
    <property type="match status" value="1"/>
</dbReference>
<dbReference type="EMBL" id="JAEMUK010000002">
    <property type="protein sequence ID" value="MBJ7542059.1"/>
    <property type="molecule type" value="Genomic_DNA"/>
</dbReference>
<dbReference type="GO" id="GO:0008652">
    <property type="term" value="P:amino acid biosynthetic process"/>
    <property type="evidence" value="ECO:0007669"/>
    <property type="project" value="UniProtKB-KW"/>
</dbReference>
<comment type="subunit">
    <text evidence="8">Homodimer.</text>
</comment>
<dbReference type="SUPFAM" id="SSF53223">
    <property type="entry name" value="Aminoacid dehydrogenase-like, N-terminal domain"/>
    <property type="match status" value="1"/>
</dbReference>
<gene>
    <name evidence="8" type="primary">aroE</name>
    <name evidence="12" type="ORF">JDN41_00625</name>
</gene>
<evidence type="ECO:0000256" key="3">
    <source>
        <dbReference type="ARBA" id="ARBA00022605"/>
    </source>
</evidence>
<feature type="binding site" evidence="8">
    <location>
        <begin position="126"/>
        <end position="130"/>
    </location>
    <ligand>
        <name>NADP(+)</name>
        <dbReference type="ChEBI" id="CHEBI:58349"/>
    </ligand>
</feature>
<comment type="function">
    <text evidence="8">Involved in the biosynthesis of the chorismate, which leads to the biosynthesis of aromatic amino acids. Catalyzes the reversible NADPH linked reduction of 3-dehydroshikimate (DHSA) to yield shikimate (SA).</text>
</comment>
<dbReference type="Gene3D" id="3.40.50.720">
    <property type="entry name" value="NAD(P)-binding Rossmann-like Domain"/>
    <property type="match status" value="1"/>
</dbReference>
<dbReference type="GO" id="GO:0004764">
    <property type="term" value="F:shikimate 3-dehydrogenase (NADP+) activity"/>
    <property type="evidence" value="ECO:0007669"/>
    <property type="project" value="UniProtKB-UniRule"/>
</dbReference>
<keyword evidence="5 8" id="KW-0560">Oxidoreductase</keyword>
<dbReference type="NCBIfam" id="TIGR00507">
    <property type="entry name" value="aroE"/>
    <property type="match status" value="1"/>
</dbReference>
<feature type="domain" description="Shikimate dehydrogenase substrate binding N-terminal" evidence="10">
    <location>
        <begin position="6"/>
        <end position="88"/>
    </location>
</feature>
<dbReference type="InterPro" id="IPR022893">
    <property type="entry name" value="Shikimate_DH_fam"/>
</dbReference>
<organism evidence="12 13">
    <name type="scientific">Rhodomicrobium udaipurense</name>
    <dbReference type="NCBI Taxonomy" id="1202716"/>
    <lineage>
        <taxon>Bacteria</taxon>
        <taxon>Pseudomonadati</taxon>
        <taxon>Pseudomonadota</taxon>
        <taxon>Alphaproteobacteria</taxon>
        <taxon>Hyphomicrobiales</taxon>
        <taxon>Hyphomicrobiaceae</taxon>
        <taxon>Rhodomicrobium</taxon>
    </lineage>
</organism>
<feature type="domain" description="SDH C-terminal" evidence="11">
    <location>
        <begin position="237"/>
        <end position="258"/>
    </location>
</feature>
<dbReference type="InterPro" id="IPR046346">
    <property type="entry name" value="Aminoacid_DH-like_N_sf"/>
</dbReference>
<evidence type="ECO:0000256" key="4">
    <source>
        <dbReference type="ARBA" id="ARBA00022857"/>
    </source>
</evidence>
<evidence type="ECO:0000256" key="6">
    <source>
        <dbReference type="ARBA" id="ARBA00023141"/>
    </source>
</evidence>
<dbReference type="SUPFAM" id="SSF51735">
    <property type="entry name" value="NAD(P)-binding Rossmann-fold domains"/>
    <property type="match status" value="1"/>
</dbReference>
<keyword evidence="13" id="KW-1185">Reference proteome</keyword>
<dbReference type="GO" id="GO:0005829">
    <property type="term" value="C:cytosol"/>
    <property type="evidence" value="ECO:0007669"/>
    <property type="project" value="TreeGrafter"/>
</dbReference>
<evidence type="ECO:0000313" key="13">
    <source>
        <dbReference type="Proteomes" id="UP000623250"/>
    </source>
</evidence>
<dbReference type="GO" id="GO:0009073">
    <property type="term" value="P:aromatic amino acid family biosynthetic process"/>
    <property type="evidence" value="ECO:0007669"/>
    <property type="project" value="UniProtKB-KW"/>
</dbReference>
<evidence type="ECO:0000256" key="1">
    <source>
        <dbReference type="ARBA" id="ARBA00004871"/>
    </source>
</evidence>
<name>A0A8I1GBR7_9HYPH</name>
<feature type="binding site" evidence="8">
    <location>
        <position position="101"/>
    </location>
    <ligand>
        <name>shikimate</name>
        <dbReference type="ChEBI" id="CHEBI:36208"/>
    </ligand>
</feature>
<evidence type="ECO:0000256" key="7">
    <source>
        <dbReference type="ARBA" id="ARBA00049442"/>
    </source>
</evidence>
<protein>
    <recommendedName>
        <fullName evidence="2 8">Shikimate dehydrogenase (NADP(+))</fullName>
        <shortName evidence="8">SDH</shortName>
        <ecNumber evidence="2 8">1.1.1.25</ecNumber>
    </recommendedName>
</protein>
<evidence type="ECO:0000256" key="8">
    <source>
        <dbReference type="HAMAP-Rule" id="MF_00222"/>
    </source>
</evidence>
<feature type="binding site" evidence="8">
    <location>
        <position position="86"/>
    </location>
    <ligand>
        <name>shikimate</name>
        <dbReference type="ChEBI" id="CHEBI:36208"/>
    </ligand>
</feature>
<evidence type="ECO:0000256" key="5">
    <source>
        <dbReference type="ARBA" id="ARBA00023002"/>
    </source>
</evidence>
<keyword evidence="3 8" id="KW-0028">Amino-acid biosynthesis</keyword>
<dbReference type="AlphaFoldDB" id="A0A8I1GBR7"/>
<dbReference type="Pfam" id="PF18317">
    <property type="entry name" value="SDH_C"/>
    <property type="match status" value="1"/>
</dbReference>
<comment type="pathway">
    <text evidence="1 8">Metabolic intermediate biosynthesis; chorismate biosynthesis; chorismate from D-erythrose 4-phosphate and phosphoenolpyruvate: step 4/7.</text>
</comment>
<feature type="binding site" evidence="8">
    <location>
        <position position="61"/>
    </location>
    <ligand>
        <name>shikimate</name>
        <dbReference type="ChEBI" id="CHEBI:36208"/>
    </ligand>
</feature>